<sequence length="134" mass="15423">MSTSDKRRPNVLQWWGYAHGRALPHSMQDWVKNDLTGDWAAPRHLLRSMVPFLPIFALILVFVPGQFWLRCAMVLLMAILALVFSGAYMKQNRVSRLVKHGLPADLENPKIARAREESRARYLEIYGVEPHEQG</sequence>
<keyword evidence="1" id="KW-1133">Transmembrane helix</keyword>
<accession>D6Z7W6</accession>
<organism evidence="2 3">
    <name type="scientific">Segniliparus rotundus (strain ATCC BAA-972 / CDC 1076 / CIP 108378 / DSM 44985 / JCM 13578)</name>
    <dbReference type="NCBI Taxonomy" id="640132"/>
    <lineage>
        <taxon>Bacteria</taxon>
        <taxon>Bacillati</taxon>
        <taxon>Actinomycetota</taxon>
        <taxon>Actinomycetes</taxon>
        <taxon>Mycobacteriales</taxon>
        <taxon>Segniliparaceae</taxon>
        <taxon>Segniliparus</taxon>
    </lineage>
</organism>
<evidence type="ECO:0008006" key="4">
    <source>
        <dbReference type="Google" id="ProtNLM"/>
    </source>
</evidence>
<dbReference type="OrthoDB" id="5195204at2"/>
<dbReference type="KEGG" id="srt:Srot_1584"/>
<dbReference type="Proteomes" id="UP000002247">
    <property type="component" value="Chromosome"/>
</dbReference>
<evidence type="ECO:0000256" key="1">
    <source>
        <dbReference type="SAM" id="Phobius"/>
    </source>
</evidence>
<evidence type="ECO:0000313" key="3">
    <source>
        <dbReference type="Proteomes" id="UP000002247"/>
    </source>
</evidence>
<name>D6Z7W6_SEGRD</name>
<dbReference type="Pfam" id="PF17240">
    <property type="entry name" value="DUF5313"/>
    <property type="match status" value="1"/>
</dbReference>
<keyword evidence="1" id="KW-0812">Transmembrane</keyword>
<feature type="transmembrane region" description="Helical" evidence="1">
    <location>
        <begin position="67"/>
        <end position="89"/>
    </location>
</feature>
<protein>
    <recommendedName>
        <fullName evidence="4">DUF5313 domain-containing protein</fullName>
    </recommendedName>
</protein>
<dbReference type="AlphaFoldDB" id="D6Z7W6"/>
<feature type="transmembrane region" description="Helical" evidence="1">
    <location>
        <begin position="45"/>
        <end position="61"/>
    </location>
</feature>
<proteinExistence type="predicted"/>
<keyword evidence="1" id="KW-0472">Membrane</keyword>
<reference evidence="2 3" key="1">
    <citation type="journal article" date="2010" name="Stand. Genomic Sci.">
        <title>Complete genome sequence of Segniliparus rotundus type strain (CDC 1076).</title>
        <authorList>
            <person name="Sikorski J."/>
            <person name="Lapidus A."/>
            <person name="Copeland A."/>
            <person name="Misra M."/>
            <person name="Glavina Del Rio T."/>
            <person name="Nolan M."/>
            <person name="Lucas S."/>
            <person name="Chen F."/>
            <person name="Tice H."/>
            <person name="Cheng J.F."/>
            <person name="Jando M."/>
            <person name="Schneider S."/>
            <person name="Bruce D."/>
            <person name="Goodwin L."/>
            <person name="Pitluck S."/>
            <person name="Liolios K."/>
            <person name="Mikhailova N."/>
            <person name="Pati A."/>
            <person name="Ivanova N."/>
            <person name="Mavromatis K."/>
            <person name="Chen A."/>
            <person name="Palaniappan K."/>
            <person name="Chertkov O."/>
            <person name="Land M."/>
            <person name="Hauser L."/>
            <person name="Chang Y.J."/>
            <person name="Jeffries C.D."/>
            <person name="Brettin T."/>
            <person name="Detter J.C."/>
            <person name="Han C."/>
            <person name="Rohde M."/>
            <person name="Goker M."/>
            <person name="Bristow J."/>
            <person name="Eisen J.A."/>
            <person name="Markowitz V."/>
            <person name="Hugenholtz P."/>
            <person name="Kyrpides N.C."/>
            <person name="Klenk H.P."/>
        </authorList>
    </citation>
    <scope>NUCLEOTIDE SEQUENCE [LARGE SCALE GENOMIC DNA]</scope>
    <source>
        <strain evidence="3">ATCC BAA-972 / CDC 1076 / CIP 108378 / DSM 44985 / JCM 13578</strain>
    </source>
</reference>
<gene>
    <name evidence="2" type="ordered locus">Srot_1584</name>
</gene>
<dbReference type="EMBL" id="CP001958">
    <property type="protein sequence ID" value="ADG98046.1"/>
    <property type="molecule type" value="Genomic_DNA"/>
</dbReference>
<dbReference type="eggNOG" id="ENOG5032YDT">
    <property type="taxonomic scope" value="Bacteria"/>
</dbReference>
<evidence type="ECO:0000313" key="2">
    <source>
        <dbReference type="EMBL" id="ADG98046.1"/>
    </source>
</evidence>
<dbReference type="RefSeq" id="WP_013138499.1">
    <property type="nucleotide sequence ID" value="NC_014168.1"/>
</dbReference>
<dbReference type="HOGENOM" id="CLU_143514_1_0_11"/>
<dbReference type="STRING" id="640132.Srot_1584"/>
<dbReference type="InterPro" id="IPR035197">
    <property type="entry name" value="DUF5313"/>
</dbReference>
<keyword evidence="3" id="KW-1185">Reference proteome</keyword>